<dbReference type="InterPro" id="IPR000634">
    <property type="entry name" value="Ser/Thr_deHydtase_PyrdxlP-BS"/>
</dbReference>
<evidence type="ECO:0000259" key="4">
    <source>
        <dbReference type="Pfam" id="PF00291"/>
    </source>
</evidence>
<feature type="domain" description="Tryptophan synthase beta chain-like PALP" evidence="4">
    <location>
        <begin position="12"/>
        <end position="285"/>
    </location>
</feature>
<dbReference type="PANTHER" id="PTHR48078:SF6">
    <property type="entry name" value="L-THREONINE DEHYDRATASE CATABOLIC TDCB"/>
    <property type="match status" value="1"/>
</dbReference>
<evidence type="ECO:0000256" key="1">
    <source>
        <dbReference type="ARBA" id="ARBA00001933"/>
    </source>
</evidence>
<dbReference type="GO" id="GO:0004794">
    <property type="term" value="F:threonine deaminase activity"/>
    <property type="evidence" value="ECO:0007669"/>
    <property type="project" value="TreeGrafter"/>
</dbReference>
<dbReference type="SUPFAM" id="SSF53686">
    <property type="entry name" value="Tryptophan synthase beta subunit-like PLP-dependent enzymes"/>
    <property type="match status" value="1"/>
</dbReference>
<keyword evidence="3 5" id="KW-0456">Lyase</keyword>
<dbReference type="Proteomes" id="UP000034894">
    <property type="component" value="Unassembled WGS sequence"/>
</dbReference>
<dbReference type="Pfam" id="PF00291">
    <property type="entry name" value="PALP"/>
    <property type="match status" value="1"/>
</dbReference>
<accession>A0A0G1DM53</accession>
<proteinExistence type="predicted"/>
<dbReference type="PROSITE" id="PS00165">
    <property type="entry name" value="DEHYDRATASE_SER_THR"/>
    <property type="match status" value="1"/>
</dbReference>
<dbReference type="InterPro" id="IPR001926">
    <property type="entry name" value="TrpB-like_PALP"/>
</dbReference>
<organism evidence="5 6">
    <name type="scientific">Candidatus Gottesmanbacteria bacterium GW2011_GWA2_43_14</name>
    <dbReference type="NCBI Taxonomy" id="1618443"/>
    <lineage>
        <taxon>Bacteria</taxon>
        <taxon>Candidatus Gottesmaniibacteriota</taxon>
    </lineage>
</organism>
<dbReference type="GO" id="GO:0009097">
    <property type="term" value="P:isoleucine biosynthetic process"/>
    <property type="evidence" value="ECO:0007669"/>
    <property type="project" value="TreeGrafter"/>
</dbReference>
<sequence>MLPRVPEEYRLSLNEGDTPLAEKNGLFFKCEYENPTGSIKDRGLCFQISRLFERKIKKAVISSSGNAGISAAAYCRLAGIDLTVFVSPKINITKLDILKKQAEVVITPRPVSSAFQTALWDKAHNLRQSTDTEAPVGFETVSFELTESAGIPDDIFLPVSSGTAMKGIYDGFKKSGRLPRFHAVQTSRINPLAAHFDHDFTPETESLAEGIVARSLPREKELLHIIRDSSGSGWVIQNLQMEEAKTELDRLGFETSFEGAAAYAAVKKAQVSGFRLGRTVVILTGKHYG</sequence>
<comment type="caution">
    <text evidence="5">The sequence shown here is derived from an EMBL/GenBank/DDBJ whole genome shotgun (WGS) entry which is preliminary data.</text>
</comment>
<dbReference type="Gene3D" id="3.40.50.1100">
    <property type="match status" value="2"/>
</dbReference>
<dbReference type="GO" id="GO:0006567">
    <property type="term" value="P:L-threonine catabolic process"/>
    <property type="evidence" value="ECO:0007669"/>
    <property type="project" value="TreeGrafter"/>
</dbReference>
<evidence type="ECO:0000313" key="5">
    <source>
        <dbReference type="EMBL" id="KKS98709.1"/>
    </source>
</evidence>
<gene>
    <name evidence="5" type="ORF">UV73_C0001G0230</name>
</gene>
<comment type="cofactor">
    <cofactor evidence="1">
        <name>pyridoxal 5'-phosphate</name>
        <dbReference type="ChEBI" id="CHEBI:597326"/>
    </cofactor>
</comment>
<dbReference type="GO" id="GO:0030170">
    <property type="term" value="F:pyridoxal phosphate binding"/>
    <property type="evidence" value="ECO:0007669"/>
    <property type="project" value="InterPro"/>
</dbReference>
<dbReference type="EMBL" id="LCFP01000001">
    <property type="protein sequence ID" value="KKS98709.1"/>
    <property type="molecule type" value="Genomic_DNA"/>
</dbReference>
<evidence type="ECO:0000256" key="3">
    <source>
        <dbReference type="ARBA" id="ARBA00023239"/>
    </source>
</evidence>
<dbReference type="GO" id="GO:0003941">
    <property type="term" value="F:L-serine ammonia-lyase activity"/>
    <property type="evidence" value="ECO:0007669"/>
    <property type="project" value="TreeGrafter"/>
</dbReference>
<dbReference type="GO" id="GO:0006565">
    <property type="term" value="P:L-serine catabolic process"/>
    <property type="evidence" value="ECO:0007669"/>
    <property type="project" value="TreeGrafter"/>
</dbReference>
<dbReference type="EC" id="4.2.3.1" evidence="5"/>
<keyword evidence="2" id="KW-0663">Pyridoxal phosphate</keyword>
<evidence type="ECO:0000256" key="2">
    <source>
        <dbReference type="ARBA" id="ARBA00022898"/>
    </source>
</evidence>
<evidence type="ECO:0000313" key="6">
    <source>
        <dbReference type="Proteomes" id="UP000034894"/>
    </source>
</evidence>
<dbReference type="InterPro" id="IPR050147">
    <property type="entry name" value="Ser/Thr_Dehydratase"/>
</dbReference>
<dbReference type="InterPro" id="IPR036052">
    <property type="entry name" value="TrpB-like_PALP_sf"/>
</dbReference>
<protein>
    <submittedName>
        <fullName evidence="5">Threonine synthase, threonine synthase</fullName>
        <ecNumber evidence="5">4.2.3.1</ecNumber>
    </submittedName>
</protein>
<dbReference type="PANTHER" id="PTHR48078">
    <property type="entry name" value="THREONINE DEHYDRATASE, MITOCHONDRIAL-RELATED"/>
    <property type="match status" value="1"/>
</dbReference>
<dbReference type="AlphaFoldDB" id="A0A0G1DM53"/>
<reference evidence="5 6" key="1">
    <citation type="journal article" date="2015" name="Nature">
        <title>rRNA introns, odd ribosomes, and small enigmatic genomes across a large radiation of phyla.</title>
        <authorList>
            <person name="Brown C.T."/>
            <person name="Hug L.A."/>
            <person name="Thomas B.C."/>
            <person name="Sharon I."/>
            <person name="Castelle C.J."/>
            <person name="Singh A."/>
            <person name="Wilkins M.J."/>
            <person name="Williams K.H."/>
            <person name="Banfield J.F."/>
        </authorList>
    </citation>
    <scope>NUCLEOTIDE SEQUENCE [LARGE SCALE GENOMIC DNA]</scope>
</reference>
<name>A0A0G1DM53_9BACT</name>
<dbReference type="STRING" id="1618443.UV73_C0001G0230"/>
<dbReference type="GO" id="GO:0004795">
    <property type="term" value="F:threonine synthase activity"/>
    <property type="evidence" value="ECO:0007669"/>
    <property type="project" value="UniProtKB-EC"/>
</dbReference>